<keyword evidence="1" id="KW-0472">Membrane</keyword>
<evidence type="ECO:0000313" key="3">
    <source>
        <dbReference type="EMBL" id="BBX88156.1"/>
    </source>
</evidence>
<gene>
    <name evidence="2" type="ORF">MAUB_21260</name>
    <name evidence="3" type="ORF">MAUB_63570</name>
</gene>
<evidence type="ECO:0000313" key="4">
    <source>
        <dbReference type="Proteomes" id="UP000465609"/>
    </source>
</evidence>
<reference evidence="2" key="2">
    <citation type="submission" date="2020-02" db="EMBL/GenBank/DDBJ databases">
        <authorList>
            <person name="Matsumoto Y."/>
            <person name="Motooka D."/>
            <person name="Nakamura S."/>
        </authorList>
    </citation>
    <scope>NUCLEOTIDE SEQUENCE</scope>
    <source>
        <strain evidence="2">JCM 15296</strain>
        <plasmid evidence="3">pJCM15296</plasmid>
    </source>
</reference>
<keyword evidence="3" id="KW-0614">Plasmid</keyword>
<organism evidence="2 4">
    <name type="scientific">Mycolicibacterium aubagnense</name>
    <dbReference type="NCBI Taxonomy" id="319707"/>
    <lineage>
        <taxon>Bacteria</taxon>
        <taxon>Bacillati</taxon>
        <taxon>Actinomycetota</taxon>
        <taxon>Actinomycetes</taxon>
        <taxon>Mycobacteriales</taxon>
        <taxon>Mycobacteriaceae</taxon>
        <taxon>Mycolicibacterium</taxon>
    </lineage>
</organism>
<dbReference type="Proteomes" id="UP000465609">
    <property type="component" value="Plasmid pJCM15296"/>
</dbReference>
<dbReference type="EMBL" id="AP022577">
    <property type="protein sequence ID" value="BBX84253.1"/>
    <property type="molecule type" value="Genomic_DNA"/>
</dbReference>
<evidence type="ECO:0000313" key="2">
    <source>
        <dbReference type="EMBL" id="BBX84253.1"/>
    </source>
</evidence>
<keyword evidence="4" id="KW-1185">Reference proteome</keyword>
<protein>
    <recommendedName>
        <fullName evidence="5">SHOCT domain-containing protein</fullName>
    </recommendedName>
</protein>
<evidence type="ECO:0000256" key="1">
    <source>
        <dbReference type="SAM" id="Phobius"/>
    </source>
</evidence>
<proteinExistence type="predicted"/>
<accession>A0ABM7IC40</accession>
<sequence>MWNGGYGGGWGWGGWILTAVVAVLFFAVLITAIVAAVRYLSGTHHGAAGAAPGARTAEDMLAERLARGEIDDTEYRQRMTALREHR</sequence>
<dbReference type="EMBL" id="AP022578">
    <property type="protein sequence ID" value="BBX88156.1"/>
    <property type="molecule type" value="Genomic_DNA"/>
</dbReference>
<geneLocation type="plasmid" evidence="3 4">
    <name>pJCM15296</name>
</geneLocation>
<name>A0ABM7IC40_9MYCO</name>
<reference evidence="2 4" key="1">
    <citation type="journal article" date="2019" name="Emerg. Microbes Infect.">
        <title>Comprehensive subspecies identification of 175 nontuberculous mycobacteria species based on 7547 genomic profiles.</title>
        <authorList>
            <person name="Matsumoto Y."/>
            <person name="Kinjo T."/>
            <person name="Motooka D."/>
            <person name="Nabeya D."/>
            <person name="Jung N."/>
            <person name="Uechi K."/>
            <person name="Horii T."/>
            <person name="Iida T."/>
            <person name="Fujita J."/>
            <person name="Nakamura S."/>
        </authorList>
    </citation>
    <scope>NUCLEOTIDE SEQUENCE [LARGE SCALE GENOMIC DNA]</scope>
    <source>
        <strain evidence="2 4">JCM 15296</strain>
        <plasmid evidence="3">pJCM15296</plasmid>
    </source>
</reference>
<dbReference type="Proteomes" id="UP000465609">
    <property type="component" value="Chromosome"/>
</dbReference>
<keyword evidence="1" id="KW-1133">Transmembrane helix</keyword>
<keyword evidence="1" id="KW-0812">Transmembrane</keyword>
<feature type="transmembrane region" description="Helical" evidence="1">
    <location>
        <begin position="12"/>
        <end position="37"/>
    </location>
</feature>
<evidence type="ECO:0008006" key="5">
    <source>
        <dbReference type="Google" id="ProtNLM"/>
    </source>
</evidence>